<evidence type="ECO:0000313" key="3">
    <source>
        <dbReference type="Proteomes" id="UP000000566"/>
    </source>
</evidence>
<proteinExistence type="predicted"/>
<feature type="region of interest" description="Disordered" evidence="1">
    <location>
        <begin position="21"/>
        <end position="42"/>
    </location>
</feature>
<dbReference type="KEGG" id="pdi:BDI_3892"/>
<dbReference type="STRING" id="435591.BDI_3892"/>
<organism evidence="2 3">
    <name type="scientific">Parabacteroides distasonis (strain ATCC 8503 / DSM 20701 / CIP 104284 / JCM 5825 / NCTC 11152)</name>
    <dbReference type="NCBI Taxonomy" id="435591"/>
    <lineage>
        <taxon>Bacteria</taxon>
        <taxon>Pseudomonadati</taxon>
        <taxon>Bacteroidota</taxon>
        <taxon>Bacteroidia</taxon>
        <taxon>Bacteroidales</taxon>
        <taxon>Tannerellaceae</taxon>
        <taxon>Parabacteroides</taxon>
    </lineage>
</organism>
<dbReference type="AlphaFoldDB" id="A6LIQ9"/>
<evidence type="ECO:0000256" key="1">
    <source>
        <dbReference type="SAM" id="MobiDB-lite"/>
    </source>
</evidence>
<dbReference type="EMBL" id="CP000140">
    <property type="protein sequence ID" value="ABR45573.1"/>
    <property type="molecule type" value="Genomic_DNA"/>
</dbReference>
<dbReference type="PaxDb" id="435591-BDI_3892"/>
<evidence type="ECO:0000313" key="2">
    <source>
        <dbReference type="EMBL" id="ABR45573.1"/>
    </source>
</evidence>
<feature type="compositionally biased region" description="Basic and acidic residues" evidence="1">
    <location>
        <begin position="30"/>
        <end position="39"/>
    </location>
</feature>
<sequence length="125" mass="13238">MSPLNSTGLPAPLFTGYFMPLEEEGTQDGGGHDQKDTCEKPAGGCLRGIRIATGELAVGLDTAHQPQDGPDGVAQLSGGIEIRGHETGRRVDTGKALTLALRKNTGGNNRTHHRKKDSSLHCRII</sequence>
<keyword evidence="3" id="KW-1185">Reference proteome</keyword>
<accession>A6LIQ9</accession>
<protein>
    <submittedName>
        <fullName evidence="2">Uncharacterized protein</fullName>
    </submittedName>
</protein>
<dbReference type="HOGENOM" id="CLU_2045085_0_0_10"/>
<name>A6LIQ9_PARD8</name>
<dbReference type="Proteomes" id="UP000000566">
    <property type="component" value="Chromosome"/>
</dbReference>
<reference evidence="2 3" key="1">
    <citation type="journal article" date="2007" name="PLoS Biol.">
        <title>Evolution of symbiotic bacteria in the distal human intestine.</title>
        <authorList>
            <person name="Xu J."/>
            <person name="Mahowald M.A."/>
            <person name="Ley R.E."/>
            <person name="Lozupone C.A."/>
            <person name="Hamady M."/>
            <person name="Martens E.C."/>
            <person name="Henrissat B."/>
            <person name="Coutinho P.M."/>
            <person name="Minx P."/>
            <person name="Latreille P."/>
            <person name="Cordum H."/>
            <person name="Van Brunt A."/>
            <person name="Kim K."/>
            <person name="Fulton R.S."/>
            <person name="Fulton L.A."/>
            <person name="Clifton S.W."/>
            <person name="Wilson R.K."/>
            <person name="Knight R.D."/>
            <person name="Gordon J.I."/>
        </authorList>
    </citation>
    <scope>NUCLEOTIDE SEQUENCE [LARGE SCALE GENOMIC DNA]</scope>
    <source>
        <strain evidence="3">ATCC 8503 / DSM 20701 / CIP 104284 / JCM 5825 / NCTC 11152</strain>
    </source>
</reference>
<gene>
    <name evidence="2" type="ordered locus">BDI_3892</name>
</gene>